<dbReference type="AlphaFoldDB" id="C0CXD5"/>
<dbReference type="HOGENOM" id="CLU_3231549_0_0_9"/>
<protein>
    <submittedName>
        <fullName evidence="1">Uncharacterized protein</fullName>
    </submittedName>
</protein>
<accession>C0CXD5</accession>
<reference evidence="1 2" key="1">
    <citation type="submission" date="2009-02" db="EMBL/GenBank/DDBJ databases">
        <title>Draft genome sequence of Clostridium asparagiforme (DSM 15981).</title>
        <authorList>
            <person name="Sudarsanam P."/>
            <person name="Ley R."/>
            <person name="Guruge J."/>
            <person name="Turnbaugh P.J."/>
            <person name="Mahowald M."/>
            <person name="Liep D."/>
            <person name="Gordon J."/>
        </authorList>
    </citation>
    <scope>NUCLEOTIDE SEQUENCE [LARGE SCALE GENOMIC DNA]</scope>
    <source>
        <strain evidence="1 2">DSM 15981</strain>
    </source>
</reference>
<dbReference type="EMBL" id="ACCJ01000081">
    <property type="protein sequence ID" value="EEG56260.1"/>
    <property type="molecule type" value="Genomic_DNA"/>
</dbReference>
<proteinExistence type="predicted"/>
<gene>
    <name evidence="1" type="ORF">CLOSTASPAR_01657</name>
</gene>
<evidence type="ECO:0000313" key="1">
    <source>
        <dbReference type="EMBL" id="EEG56260.1"/>
    </source>
</evidence>
<sequence>MRVNDFHSHSLLFLRRHPAARFFLCRKRAFTPGRLRPGAKAHI</sequence>
<comment type="caution">
    <text evidence="1">The sequence shown here is derived from an EMBL/GenBank/DDBJ whole genome shotgun (WGS) entry which is preliminary data.</text>
</comment>
<dbReference type="Proteomes" id="UP000004756">
    <property type="component" value="Unassembled WGS sequence"/>
</dbReference>
<evidence type="ECO:0000313" key="2">
    <source>
        <dbReference type="Proteomes" id="UP000004756"/>
    </source>
</evidence>
<keyword evidence="2" id="KW-1185">Reference proteome</keyword>
<name>C0CXD5_9FIRM</name>
<organism evidence="1 2">
    <name type="scientific">[Clostridium] asparagiforme DSM 15981</name>
    <dbReference type="NCBI Taxonomy" id="518636"/>
    <lineage>
        <taxon>Bacteria</taxon>
        <taxon>Bacillati</taxon>
        <taxon>Bacillota</taxon>
        <taxon>Clostridia</taxon>
        <taxon>Lachnospirales</taxon>
        <taxon>Lachnospiraceae</taxon>
        <taxon>Enterocloster</taxon>
    </lineage>
</organism>